<gene>
    <name evidence="14" type="ORF">CS062_24225</name>
</gene>
<evidence type="ECO:0000313" key="15">
    <source>
        <dbReference type="Proteomes" id="UP000231501"/>
    </source>
</evidence>
<evidence type="ECO:0000256" key="6">
    <source>
        <dbReference type="ARBA" id="ARBA00022840"/>
    </source>
</evidence>
<dbReference type="Proteomes" id="UP000231501">
    <property type="component" value="Unassembled WGS sequence"/>
</dbReference>
<evidence type="ECO:0000256" key="8">
    <source>
        <dbReference type="ARBA" id="ARBA00048679"/>
    </source>
</evidence>
<dbReference type="PANTHER" id="PTHR43289:SF6">
    <property type="entry name" value="SERINE_THREONINE-PROTEIN KINASE NEKL-3"/>
    <property type="match status" value="1"/>
</dbReference>
<proteinExistence type="predicted"/>
<evidence type="ECO:0000313" key="14">
    <source>
        <dbReference type="EMBL" id="PIM50593.1"/>
    </source>
</evidence>
<evidence type="ECO:0000259" key="12">
    <source>
        <dbReference type="PROSITE" id="PS50011"/>
    </source>
</evidence>
<dbReference type="FunFam" id="1.10.510.10:FF:000021">
    <property type="entry name" value="Serine/threonine protein kinase"/>
    <property type="match status" value="1"/>
</dbReference>
<dbReference type="SUPFAM" id="SSF56112">
    <property type="entry name" value="Protein kinase-like (PK-like)"/>
    <property type="match status" value="1"/>
</dbReference>
<dbReference type="InterPro" id="IPR029151">
    <property type="entry name" value="Sensor-like_sf"/>
</dbReference>
<keyword evidence="4 9" id="KW-0547">Nucleotide-binding</keyword>
<dbReference type="Gene3D" id="1.10.510.10">
    <property type="entry name" value="Transferase(Phosphotransferase) domain 1"/>
    <property type="match status" value="1"/>
</dbReference>
<feature type="domain" description="HAMP" evidence="13">
    <location>
        <begin position="741"/>
        <end position="793"/>
    </location>
</feature>
<feature type="compositionally biased region" description="Low complexity" evidence="10">
    <location>
        <begin position="1"/>
        <end position="12"/>
    </location>
</feature>
<protein>
    <recommendedName>
        <fullName evidence="1">non-specific serine/threonine protein kinase</fullName>
        <ecNumber evidence="1">2.7.11.1</ecNumber>
    </recommendedName>
</protein>
<dbReference type="Pfam" id="PF00672">
    <property type="entry name" value="HAMP"/>
    <property type="match status" value="1"/>
</dbReference>
<dbReference type="InterPro" id="IPR003660">
    <property type="entry name" value="HAMP_dom"/>
</dbReference>
<dbReference type="EMBL" id="PEOG01000118">
    <property type="protein sequence ID" value="PIM50593.1"/>
    <property type="molecule type" value="Genomic_DNA"/>
</dbReference>
<evidence type="ECO:0000256" key="1">
    <source>
        <dbReference type="ARBA" id="ARBA00012513"/>
    </source>
</evidence>
<evidence type="ECO:0000256" key="7">
    <source>
        <dbReference type="ARBA" id="ARBA00047899"/>
    </source>
</evidence>
<feature type="compositionally biased region" description="Basic and acidic residues" evidence="10">
    <location>
        <begin position="30"/>
        <end position="42"/>
    </location>
</feature>
<reference evidence="14 15" key="1">
    <citation type="submission" date="2017-11" db="EMBL/GenBank/DDBJ databases">
        <title>Draft genome sequence of Mitsuaria sp. HWN-4.</title>
        <authorList>
            <person name="Gundlapally S.R."/>
        </authorList>
    </citation>
    <scope>NUCLEOTIDE SEQUENCE [LARGE SCALE GENOMIC DNA]</scope>
    <source>
        <strain evidence="14 15">HWN-4</strain>
    </source>
</reference>
<dbReference type="SMART" id="SM00220">
    <property type="entry name" value="S_TKc"/>
    <property type="match status" value="1"/>
</dbReference>
<dbReference type="PANTHER" id="PTHR43289">
    <property type="entry name" value="MITOGEN-ACTIVATED PROTEIN KINASE KINASE KINASE 20-RELATED"/>
    <property type="match status" value="1"/>
</dbReference>
<dbReference type="CDD" id="cd14014">
    <property type="entry name" value="STKc_PknB_like"/>
    <property type="match status" value="1"/>
</dbReference>
<dbReference type="InterPro" id="IPR017441">
    <property type="entry name" value="Protein_kinase_ATP_BS"/>
</dbReference>
<keyword evidence="11" id="KW-0472">Membrane</keyword>
<feature type="compositionally biased region" description="Low complexity" evidence="10">
    <location>
        <begin position="89"/>
        <end position="118"/>
    </location>
</feature>
<name>A0A2G9C2F0_9BURK</name>
<feature type="transmembrane region" description="Helical" evidence="11">
    <location>
        <begin position="561"/>
        <end position="580"/>
    </location>
</feature>
<dbReference type="PROSITE" id="PS50011">
    <property type="entry name" value="PROTEIN_KINASE_DOM"/>
    <property type="match status" value="1"/>
</dbReference>
<feature type="domain" description="Protein kinase" evidence="12">
    <location>
        <begin position="276"/>
        <end position="536"/>
    </location>
</feature>
<keyword evidence="11" id="KW-1133">Transmembrane helix</keyword>
<evidence type="ECO:0000259" key="13">
    <source>
        <dbReference type="PROSITE" id="PS50885"/>
    </source>
</evidence>
<feature type="compositionally biased region" description="Low complexity" evidence="10">
    <location>
        <begin position="813"/>
        <end position="837"/>
    </location>
</feature>
<evidence type="ECO:0000256" key="10">
    <source>
        <dbReference type="SAM" id="MobiDB-lite"/>
    </source>
</evidence>
<dbReference type="InterPro" id="IPR000719">
    <property type="entry name" value="Prot_kinase_dom"/>
</dbReference>
<feature type="compositionally biased region" description="Basic and acidic residues" evidence="10">
    <location>
        <begin position="851"/>
        <end position="861"/>
    </location>
</feature>
<evidence type="ECO:0000256" key="2">
    <source>
        <dbReference type="ARBA" id="ARBA00022527"/>
    </source>
</evidence>
<evidence type="ECO:0000256" key="3">
    <source>
        <dbReference type="ARBA" id="ARBA00022679"/>
    </source>
</evidence>
<dbReference type="FunFam" id="3.30.200.20:FF:000035">
    <property type="entry name" value="Serine/threonine protein kinase Stk1"/>
    <property type="match status" value="1"/>
</dbReference>
<evidence type="ECO:0000256" key="4">
    <source>
        <dbReference type="ARBA" id="ARBA00022741"/>
    </source>
</evidence>
<keyword evidence="11" id="KW-0812">Transmembrane</keyword>
<feature type="region of interest" description="Disordered" evidence="10">
    <location>
        <begin position="1"/>
        <end position="42"/>
    </location>
</feature>
<dbReference type="InterPro" id="IPR011009">
    <property type="entry name" value="Kinase-like_dom_sf"/>
</dbReference>
<evidence type="ECO:0000256" key="5">
    <source>
        <dbReference type="ARBA" id="ARBA00022777"/>
    </source>
</evidence>
<dbReference type="SUPFAM" id="SSF103190">
    <property type="entry name" value="Sensory domain-like"/>
    <property type="match status" value="1"/>
</dbReference>
<dbReference type="SMART" id="SM00304">
    <property type="entry name" value="HAMP"/>
    <property type="match status" value="1"/>
</dbReference>
<keyword evidence="2" id="KW-0723">Serine/threonine-protein kinase</keyword>
<dbReference type="PROSITE" id="PS50885">
    <property type="entry name" value="HAMP"/>
    <property type="match status" value="1"/>
</dbReference>
<dbReference type="GO" id="GO:0016020">
    <property type="term" value="C:membrane"/>
    <property type="evidence" value="ECO:0007669"/>
    <property type="project" value="InterPro"/>
</dbReference>
<evidence type="ECO:0000256" key="11">
    <source>
        <dbReference type="SAM" id="Phobius"/>
    </source>
</evidence>
<keyword evidence="5" id="KW-0418">Kinase</keyword>
<comment type="catalytic activity">
    <reaction evidence="8">
        <text>L-seryl-[protein] + ATP = O-phospho-L-seryl-[protein] + ADP + H(+)</text>
        <dbReference type="Rhea" id="RHEA:17989"/>
        <dbReference type="Rhea" id="RHEA-COMP:9863"/>
        <dbReference type="Rhea" id="RHEA-COMP:11604"/>
        <dbReference type="ChEBI" id="CHEBI:15378"/>
        <dbReference type="ChEBI" id="CHEBI:29999"/>
        <dbReference type="ChEBI" id="CHEBI:30616"/>
        <dbReference type="ChEBI" id="CHEBI:83421"/>
        <dbReference type="ChEBI" id="CHEBI:456216"/>
        <dbReference type="EC" id="2.7.11.1"/>
    </reaction>
</comment>
<dbReference type="SUPFAM" id="SSF158472">
    <property type="entry name" value="HAMP domain-like"/>
    <property type="match status" value="1"/>
</dbReference>
<dbReference type="Gene3D" id="6.10.340.10">
    <property type="match status" value="1"/>
</dbReference>
<evidence type="ECO:0000256" key="9">
    <source>
        <dbReference type="PROSITE-ProRule" id="PRU10141"/>
    </source>
</evidence>
<feature type="region of interest" description="Disordered" evidence="10">
    <location>
        <begin position="801"/>
        <end position="861"/>
    </location>
</feature>
<dbReference type="GO" id="GO:0007165">
    <property type="term" value="P:signal transduction"/>
    <property type="evidence" value="ECO:0007669"/>
    <property type="project" value="InterPro"/>
</dbReference>
<accession>A0A2G9C2F0</accession>
<dbReference type="EC" id="2.7.11.1" evidence="1"/>
<keyword evidence="15" id="KW-1185">Reference proteome</keyword>
<feature type="binding site" evidence="9">
    <location>
        <position position="305"/>
    </location>
    <ligand>
        <name>ATP</name>
        <dbReference type="ChEBI" id="CHEBI:30616"/>
    </ligand>
</feature>
<feature type="region of interest" description="Disordered" evidence="10">
    <location>
        <begin position="88"/>
        <end position="128"/>
    </location>
</feature>
<comment type="catalytic activity">
    <reaction evidence="7">
        <text>L-threonyl-[protein] + ATP = O-phospho-L-threonyl-[protein] + ADP + H(+)</text>
        <dbReference type="Rhea" id="RHEA:46608"/>
        <dbReference type="Rhea" id="RHEA-COMP:11060"/>
        <dbReference type="Rhea" id="RHEA-COMP:11605"/>
        <dbReference type="ChEBI" id="CHEBI:15378"/>
        <dbReference type="ChEBI" id="CHEBI:30013"/>
        <dbReference type="ChEBI" id="CHEBI:30616"/>
        <dbReference type="ChEBI" id="CHEBI:61977"/>
        <dbReference type="ChEBI" id="CHEBI:456216"/>
        <dbReference type="EC" id="2.7.11.1"/>
    </reaction>
</comment>
<dbReference type="CDD" id="cd06225">
    <property type="entry name" value="HAMP"/>
    <property type="match status" value="1"/>
</dbReference>
<comment type="caution">
    <text evidence="14">The sequence shown here is derived from an EMBL/GenBank/DDBJ whole genome shotgun (WGS) entry which is preliminary data.</text>
</comment>
<organism evidence="14 15">
    <name type="scientific">Roseateles chitinivorans</name>
    <dbReference type="NCBI Taxonomy" id="2917965"/>
    <lineage>
        <taxon>Bacteria</taxon>
        <taxon>Pseudomonadati</taxon>
        <taxon>Pseudomonadota</taxon>
        <taxon>Betaproteobacteria</taxon>
        <taxon>Burkholderiales</taxon>
        <taxon>Sphaerotilaceae</taxon>
        <taxon>Roseateles</taxon>
    </lineage>
</organism>
<dbReference type="AlphaFoldDB" id="A0A2G9C2F0"/>
<dbReference type="Pfam" id="PF00069">
    <property type="entry name" value="Pkinase"/>
    <property type="match status" value="1"/>
</dbReference>
<dbReference type="PROSITE" id="PS00107">
    <property type="entry name" value="PROTEIN_KINASE_ATP"/>
    <property type="match status" value="1"/>
</dbReference>
<keyword evidence="3" id="KW-0808">Transferase</keyword>
<feature type="transmembrane region" description="Helical" evidence="11">
    <location>
        <begin position="720"/>
        <end position="743"/>
    </location>
</feature>
<dbReference type="GO" id="GO:0004674">
    <property type="term" value="F:protein serine/threonine kinase activity"/>
    <property type="evidence" value="ECO:0007669"/>
    <property type="project" value="UniProtKB-KW"/>
</dbReference>
<dbReference type="GO" id="GO:0005524">
    <property type="term" value="F:ATP binding"/>
    <property type="evidence" value="ECO:0007669"/>
    <property type="project" value="UniProtKB-UniRule"/>
</dbReference>
<sequence length="861" mass="89860">MPAPLPAGAAPLERMPPITAANRAASAVEPPHDDGPETVQQERDVSFIDPTFPDTFSMRAGRKPADIPVDTDHTVIAPAALLMPREAAEPATPAPASMAPPAATAAATPPASAPAAAPIDPPAAPATPAAAISVNDNETVIVPAGALPPVAKPAPTPVPPPASKAVDTIAATGNETVIAPAASLAAVAGAPKAPAAPPIVAPAVPPVQEASDSEFQASEFAETVLDPDAVAAVAAMRALPPEPTPVGRPSTGTLPGGALAAAKASADAPVRQVGRFQVLDRIGRGGMASVFKAHDPGIGRDVAIKFLHASLCEDDEYRARFLREARASGGLSHPNIVTVHDVGEVDGRPYMAMELLDGEPLADLLEPGQPLPIRDTVVMAIQLARALDYAHKRGIVHRDIKPGNIARVRGTLDIKVMDFGIAHMESTKGEQRTRVGDVLGTPQYMAPEQMNGEKIDGRSDLFSVGIVLYQMLTGVRPFTGDSVVNLALKIAKDDPTPLNKLRPEIPASLRRVVDRCLAKAPDNRFQTGAELADALVKVLGEIDEEARNKNRSKLIPLRVKWAAMMAGIVAIVMAVSGSIISQRQNAALMQQVADYGTALSRFIAAQNATAALGEDWVSVDVSLQEIMKTRDFESVTVIDRAGVVAASSLPDAVGKPYQAPPGELLGEQGGVKRTRYHAAGGAAVLGFDSPITFQDKTVGRVALGLPERPLESVARLSRTLMAVLAVTTVLAVAIAMFFVANWFSRPIKLVVEALDEIGRGRVDFRIREQRKDEFGLLYAAFDRMAQALQDKQALAASAAKAEAPTTIGRRSGARAAAGLAPAAETPAAPLAGQAAAPSDEQTQPAPPVPTRPDDADAPKQP</sequence>
<keyword evidence="6 9" id="KW-0067">ATP-binding</keyword>
<dbReference type="Gene3D" id="3.30.200.20">
    <property type="entry name" value="Phosphorylase Kinase, domain 1"/>
    <property type="match status" value="1"/>
</dbReference>